<dbReference type="Proteomes" id="UP000030762">
    <property type="component" value="Unassembled WGS sequence"/>
</dbReference>
<dbReference type="RefSeq" id="XP_008618002.1">
    <property type="nucleotide sequence ID" value="XM_008619780.1"/>
</dbReference>
<feature type="domain" description="Helicase-associated" evidence="2">
    <location>
        <begin position="244"/>
        <end position="311"/>
    </location>
</feature>
<dbReference type="GeneID" id="19954411"/>
<dbReference type="PANTHER" id="PTHR37066">
    <property type="entry name" value="HELICASE-ASSOCIATED"/>
    <property type="match status" value="1"/>
</dbReference>
<dbReference type="VEuPathDB" id="FungiDB:SDRG_13684"/>
<keyword evidence="1" id="KW-0732">Signal</keyword>
<dbReference type="STRING" id="1156394.T0Q5A4"/>
<dbReference type="Pfam" id="PF03457">
    <property type="entry name" value="HA"/>
    <property type="match status" value="3"/>
</dbReference>
<evidence type="ECO:0000313" key="3">
    <source>
        <dbReference type="EMBL" id="EQC28605.1"/>
    </source>
</evidence>
<dbReference type="InterPro" id="IPR005114">
    <property type="entry name" value="Helicase_assoc"/>
</dbReference>
<organism evidence="3 4">
    <name type="scientific">Saprolegnia diclina (strain VS20)</name>
    <dbReference type="NCBI Taxonomy" id="1156394"/>
    <lineage>
        <taxon>Eukaryota</taxon>
        <taxon>Sar</taxon>
        <taxon>Stramenopiles</taxon>
        <taxon>Oomycota</taxon>
        <taxon>Saprolegniomycetes</taxon>
        <taxon>Saprolegniales</taxon>
        <taxon>Saprolegniaceae</taxon>
        <taxon>Saprolegnia</taxon>
    </lineage>
</organism>
<dbReference type="PANTHER" id="PTHR37066:SF1">
    <property type="entry name" value="LNS2_PITP DOMAIN-CONTAINING PROTEIN"/>
    <property type="match status" value="1"/>
</dbReference>
<evidence type="ECO:0000259" key="2">
    <source>
        <dbReference type="Pfam" id="PF03457"/>
    </source>
</evidence>
<feature type="domain" description="Helicase-associated" evidence="2">
    <location>
        <begin position="169"/>
        <end position="237"/>
    </location>
</feature>
<protein>
    <recommendedName>
        <fullName evidence="2">Helicase-associated domain-containing protein</fullName>
    </recommendedName>
</protein>
<proteinExistence type="predicted"/>
<dbReference type="eggNOG" id="ENOG502S0TY">
    <property type="taxonomic scope" value="Eukaryota"/>
</dbReference>
<evidence type="ECO:0000313" key="4">
    <source>
        <dbReference type="Proteomes" id="UP000030762"/>
    </source>
</evidence>
<dbReference type="AlphaFoldDB" id="T0Q5A4"/>
<sequence>MRRAWTAMMLRPRGFATLAFVDDILAVAKALHAQETPPRPRLNLPSAMIAPSCAPDQTLNVGRLRRLHARGQLPNTVVDAFDAIGFVWDPSAFKWSTRLAALATFQDLRKNLLVPRSFVVPVGNTQWPRDTWGIKLGVFVHNIRTGRVKIDEPQQAALRELGFVWDPAQEQWDIHVAALRHYKSIYGDVCVPQRFIVPPTWPDTRLHGLSLGRFVNSLRQQPDLPQARRDDLSKLGFVWDMPKLHWEKKLLALRTYRDLYNDLLVPKSYIVPDDAVWPKALWGLPLGIVVRSLRNSAVSEERRQDLENLGFTWDPLGDQWDVILLALKTYDANFGHLRVPTTFVVPSTAAWPESTWRLHLGSAVTHIRHRADDMSTEQMDLLGLILLYDEGDNADEAAE</sequence>
<reference evidence="3 4" key="1">
    <citation type="submission" date="2012-04" db="EMBL/GenBank/DDBJ databases">
        <title>The Genome Sequence of Saprolegnia declina VS20.</title>
        <authorList>
            <consortium name="The Broad Institute Genome Sequencing Platform"/>
            <person name="Russ C."/>
            <person name="Nusbaum C."/>
            <person name="Tyler B."/>
            <person name="van West P."/>
            <person name="Dieguez-Uribeondo J."/>
            <person name="de Bruijn I."/>
            <person name="Tripathy S."/>
            <person name="Jiang R."/>
            <person name="Young S.K."/>
            <person name="Zeng Q."/>
            <person name="Gargeya S."/>
            <person name="Fitzgerald M."/>
            <person name="Haas B."/>
            <person name="Abouelleil A."/>
            <person name="Alvarado L."/>
            <person name="Arachchi H.M."/>
            <person name="Berlin A."/>
            <person name="Chapman S.B."/>
            <person name="Goldberg J."/>
            <person name="Griggs A."/>
            <person name="Gujja S."/>
            <person name="Hansen M."/>
            <person name="Howarth C."/>
            <person name="Imamovic A."/>
            <person name="Larimer J."/>
            <person name="McCowen C."/>
            <person name="Montmayeur A."/>
            <person name="Murphy C."/>
            <person name="Neiman D."/>
            <person name="Pearson M."/>
            <person name="Priest M."/>
            <person name="Roberts A."/>
            <person name="Saif S."/>
            <person name="Shea T."/>
            <person name="Sisk P."/>
            <person name="Sykes S."/>
            <person name="Wortman J."/>
            <person name="Nusbaum C."/>
            <person name="Birren B."/>
        </authorList>
    </citation>
    <scope>NUCLEOTIDE SEQUENCE [LARGE SCALE GENOMIC DNA]</scope>
    <source>
        <strain evidence="3 4">VS20</strain>
    </source>
</reference>
<gene>
    <name evidence="3" type="ORF">SDRG_13684</name>
</gene>
<keyword evidence="4" id="KW-1185">Reference proteome</keyword>
<evidence type="ECO:0000256" key="1">
    <source>
        <dbReference type="SAM" id="SignalP"/>
    </source>
</evidence>
<dbReference type="InParanoid" id="T0Q5A4"/>
<feature type="chain" id="PRO_5004569878" description="Helicase-associated domain-containing protein" evidence="1">
    <location>
        <begin position="17"/>
        <end position="399"/>
    </location>
</feature>
<accession>T0Q5A4</accession>
<dbReference type="EMBL" id="JH767193">
    <property type="protein sequence ID" value="EQC28605.1"/>
    <property type="molecule type" value="Genomic_DNA"/>
</dbReference>
<feature type="domain" description="Helicase-associated" evidence="2">
    <location>
        <begin position="94"/>
        <end position="163"/>
    </location>
</feature>
<name>T0Q5A4_SAPDV</name>
<dbReference type="OMA" id="NWPRETH"/>
<dbReference type="OrthoDB" id="70932at2759"/>
<feature type="signal peptide" evidence="1">
    <location>
        <begin position="1"/>
        <end position="16"/>
    </location>
</feature>